<name>A0A6G0VSD6_APHCR</name>
<proteinExistence type="predicted"/>
<dbReference type="Proteomes" id="UP000478052">
    <property type="component" value="Unassembled WGS sequence"/>
</dbReference>
<gene>
    <name evidence="1" type="ORF">FWK35_00037260</name>
</gene>
<dbReference type="EMBL" id="VUJU01012791">
    <property type="protein sequence ID" value="KAF0706769.1"/>
    <property type="molecule type" value="Genomic_DNA"/>
</dbReference>
<feature type="non-terminal residue" evidence="1">
    <location>
        <position position="1"/>
    </location>
</feature>
<sequence length="286" mass="32841">KVILRNTCSVDSILTSLAYAAADSSNYHSFLVKHEKSDRTAKFITRMLSTTSLKKTSLYKERIELLALHYPYNDKEHTLVGNIQLIDVMGTLTSTATKLFNKLPSYTKLDVCKNMLCPNYMTVQKYPVLSLCAFDGYIDLQEEIEKYFSPIKETDCIECPSKRKHTINAKSHILIELVSLPKELEASTSYGDITEICNVPQNYAKTVLWDLEEIPKILIIRTKEYYLRSAIVFVSGDRSGLRVSTGHYKSIIRRDNDRWEVYDDLKETVTNPHGNKQIVEFLIYTV</sequence>
<organism evidence="1 2">
    <name type="scientific">Aphis craccivora</name>
    <name type="common">Cowpea aphid</name>
    <dbReference type="NCBI Taxonomy" id="307492"/>
    <lineage>
        <taxon>Eukaryota</taxon>
        <taxon>Metazoa</taxon>
        <taxon>Ecdysozoa</taxon>
        <taxon>Arthropoda</taxon>
        <taxon>Hexapoda</taxon>
        <taxon>Insecta</taxon>
        <taxon>Pterygota</taxon>
        <taxon>Neoptera</taxon>
        <taxon>Paraneoptera</taxon>
        <taxon>Hemiptera</taxon>
        <taxon>Sternorrhyncha</taxon>
        <taxon>Aphidomorpha</taxon>
        <taxon>Aphidoidea</taxon>
        <taxon>Aphididae</taxon>
        <taxon>Aphidini</taxon>
        <taxon>Aphis</taxon>
        <taxon>Aphis</taxon>
    </lineage>
</organism>
<feature type="non-terminal residue" evidence="1">
    <location>
        <position position="286"/>
    </location>
</feature>
<evidence type="ECO:0008006" key="3">
    <source>
        <dbReference type="Google" id="ProtNLM"/>
    </source>
</evidence>
<evidence type="ECO:0000313" key="1">
    <source>
        <dbReference type="EMBL" id="KAF0706769.1"/>
    </source>
</evidence>
<dbReference type="InterPro" id="IPR038765">
    <property type="entry name" value="Papain-like_cys_pep_sf"/>
</dbReference>
<keyword evidence="2" id="KW-1185">Reference proteome</keyword>
<dbReference type="OrthoDB" id="6592392at2759"/>
<dbReference type="AlphaFoldDB" id="A0A6G0VSD6"/>
<comment type="caution">
    <text evidence="1">The sequence shown here is derived from an EMBL/GenBank/DDBJ whole genome shotgun (WGS) entry which is preliminary data.</text>
</comment>
<dbReference type="SUPFAM" id="SSF54001">
    <property type="entry name" value="Cysteine proteinases"/>
    <property type="match status" value="1"/>
</dbReference>
<accession>A0A6G0VSD6</accession>
<evidence type="ECO:0000313" key="2">
    <source>
        <dbReference type="Proteomes" id="UP000478052"/>
    </source>
</evidence>
<protein>
    <recommendedName>
        <fullName evidence="3">USP domain-containing protein</fullName>
    </recommendedName>
</protein>
<reference evidence="1 2" key="1">
    <citation type="submission" date="2019-08" db="EMBL/GenBank/DDBJ databases">
        <title>Whole genome of Aphis craccivora.</title>
        <authorList>
            <person name="Voronova N.V."/>
            <person name="Shulinski R.S."/>
            <person name="Bandarenka Y.V."/>
            <person name="Zhorov D.G."/>
            <person name="Warner D."/>
        </authorList>
    </citation>
    <scope>NUCLEOTIDE SEQUENCE [LARGE SCALE GENOMIC DNA]</scope>
    <source>
        <strain evidence="1">180601</strain>
        <tissue evidence="1">Whole Body</tissue>
    </source>
</reference>